<protein>
    <submittedName>
        <fullName evidence="1">Uncharacterized protein</fullName>
    </submittedName>
</protein>
<keyword evidence="2" id="KW-1185">Reference proteome</keyword>
<dbReference type="AlphaFoldDB" id="A0A2I1GCL1"/>
<comment type="caution">
    <text evidence="1">The sequence shown here is derived from an EMBL/GenBank/DDBJ whole genome shotgun (WGS) entry which is preliminary data.</text>
</comment>
<evidence type="ECO:0000313" key="1">
    <source>
        <dbReference type="EMBL" id="PKY44370.1"/>
    </source>
</evidence>
<evidence type="ECO:0000313" key="2">
    <source>
        <dbReference type="Proteomes" id="UP000234323"/>
    </source>
</evidence>
<dbReference type="Proteomes" id="UP000234323">
    <property type="component" value="Unassembled WGS sequence"/>
</dbReference>
<reference evidence="1 2" key="1">
    <citation type="submission" date="2015-10" db="EMBL/GenBank/DDBJ databases">
        <title>Genome analyses suggest a sexual origin of heterokaryosis in a supposedly ancient asexual fungus.</title>
        <authorList>
            <person name="Ropars J."/>
            <person name="Sedzielewska K."/>
            <person name="Noel J."/>
            <person name="Charron P."/>
            <person name="Farinelli L."/>
            <person name="Marton T."/>
            <person name="Kruger M."/>
            <person name="Pelin A."/>
            <person name="Brachmann A."/>
            <person name="Corradi N."/>
        </authorList>
    </citation>
    <scope>NUCLEOTIDE SEQUENCE [LARGE SCALE GENOMIC DNA]</scope>
    <source>
        <strain evidence="1 2">A4</strain>
    </source>
</reference>
<organism evidence="1 2">
    <name type="scientific">Rhizophagus irregularis</name>
    <dbReference type="NCBI Taxonomy" id="588596"/>
    <lineage>
        <taxon>Eukaryota</taxon>
        <taxon>Fungi</taxon>
        <taxon>Fungi incertae sedis</taxon>
        <taxon>Mucoromycota</taxon>
        <taxon>Glomeromycotina</taxon>
        <taxon>Glomeromycetes</taxon>
        <taxon>Glomerales</taxon>
        <taxon>Glomeraceae</taxon>
        <taxon>Rhizophagus</taxon>
    </lineage>
</organism>
<name>A0A2I1GCL1_9GLOM</name>
<sequence>MFEYEKYMSKYESESMDRIHPNLPEEERKRILVVHDECIFYSNDGKCELRLRLQQTDIEKHLHIPEAARCYLKPGINQDGYWTVEHLPEQIEYKAIPIFKTLYPDCSYRILTLSQITNYYNQWYWLSNIPTTHNDEKLRGKPKGIKQVLMKCGKWPPGGLVLN</sequence>
<accession>A0A2I1GCL1</accession>
<proteinExistence type="predicted"/>
<gene>
    <name evidence="1" type="ORF">RhiirA4_458653</name>
</gene>
<dbReference type="EMBL" id="LLXI01000318">
    <property type="protein sequence ID" value="PKY44370.1"/>
    <property type="molecule type" value="Genomic_DNA"/>
</dbReference>